<proteinExistence type="predicted"/>
<comment type="caution">
    <text evidence="2">The sequence shown here is derived from an EMBL/GenBank/DDBJ whole genome shotgun (WGS) entry which is preliminary data.</text>
</comment>
<feature type="region of interest" description="Disordered" evidence="1">
    <location>
        <begin position="12"/>
        <end position="33"/>
    </location>
</feature>
<dbReference type="AlphaFoldDB" id="A0A8H6Z2B3"/>
<sequence length="158" mass="17237">MVYPFPSRARLKASGSPKRGRLMLTSSSSRDRTSANALPDIFWTSMRALKESADAFPPLKGAVGGAIALCEIAERAKHSKSDARAIALRVKEIIDGIADAVPDGSVISPPMLISIQRFTILLDEIRSSMEDIALTNRASRILHLNRDERLLQSIKNPA</sequence>
<dbReference type="EMBL" id="JACAZI010000002">
    <property type="protein sequence ID" value="KAF7369367.1"/>
    <property type="molecule type" value="Genomic_DNA"/>
</dbReference>
<keyword evidence="3" id="KW-1185">Reference proteome</keyword>
<accession>A0A8H6Z2B3</accession>
<evidence type="ECO:0000313" key="2">
    <source>
        <dbReference type="EMBL" id="KAF7369367.1"/>
    </source>
</evidence>
<dbReference type="CDD" id="cd21037">
    <property type="entry name" value="MLKL_NTD"/>
    <property type="match status" value="1"/>
</dbReference>
<dbReference type="InterPro" id="IPR059179">
    <property type="entry name" value="MLKL-like_MCAfunc"/>
</dbReference>
<name>A0A8H6Z2B3_9AGAR</name>
<evidence type="ECO:0000313" key="3">
    <source>
        <dbReference type="Proteomes" id="UP000620124"/>
    </source>
</evidence>
<protein>
    <submittedName>
        <fullName evidence="2">Uncharacterized protein</fullName>
    </submittedName>
</protein>
<dbReference type="OrthoDB" id="3266026at2759"/>
<organism evidence="2 3">
    <name type="scientific">Mycena venus</name>
    <dbReference type="NCBI Taxonomy" id="2733690"/>
    <lineage>
        <taxon>Eukaryota</taxon>
        <taxon>Fungi</taxon>
        <taxon>Dikarya</taxon>
        <taxon>Basidiomycota</taxon>
        <taxon>Agaricomycotina</taxon>
        <taxon>Agaricomycetes</taxon>
        <taxon>Agaricomycetidae</taxon>
        <taxon>Agaricales</taxon>
        <taxon>Marasmiineae</taxon>
        <taxon>Mycenaceae</taxon>
        <taxon>Mycena</taxon>
    </lineage>
</organism>
<dbReference type="Proteomes" id="UP000620124">
    <property type="component" value="Unassembled WGS sequence"/>
</dbReference>
<reference evidence="2" key="1">
    <citation type="submission" date="2020-05" db="EMBL/GenBank/DDBJ databases">
        <title>Mycena genomes resolve the evolution of fungal bioluminescence.</title>
        <authorList>
            <person name="Tsai I.J."/>
        </authorList>
    </citation>
    <scope>NUCLEOTIDE SEQUENCE</scope>
    <source>
        <strain evidence="2">CCC161011</strain>
    </source>
</reference>
<gene>
    <name evidence="2" type="ORF">MVEN_00265300</name>
</gene>
<evidence type="ECO:0000256" key="1">
    <source>
        <dbReference type="SAM" id="MobiDB-lite"/>
    </source>
</evidence>